<dbReference type="GO" id="GO:0005783">
    <property type="term" value="C:endoplasmic reticulum"/>
    <property type="evidence" value="ECO:0007669"/>
    <property type="project" value="TreeGrafter"/>
</dbReference>
<evidence type="ECO:0000256" key="11">
    <source>
        <dbReference type="ARBA" id="ARBA00023139"/>
    </source>
</evidence>
<comment type="similarity">
    <text evidence="2">Belongs to the MAPEG family.</text>
</comment>
<evidence type="ECO:0000256" key="23">
    <source>
        <dbReference type="SAM" id="Phobius"/>
    </source>
</evidence>
<keyword evidence="13" id="KW-0449">Lipoprotein</keyword>
<feature type="transmembrane region" description="Helical" evidence="23">
    <location>
        <begin position="31"/>
        <end position="49"/>
    </location>
</feature>
<keyword evidence="8" id="KW-0443">Lipid metabolism</keyword>
<dbReference type="GO" id="GO:0006629">
    <property type="term" value="P:lipid metabolic process"/>
    <property type="evidence" value="ECO:0007669"/>
    <property type="project" value="UniProtKB-KW"/>
</dbReference>
<evidence type="ECO:0000313" key="25">
    <source>
        <dbReference type="EMBL" id="CAF1675506.1"/>
    </source>
</evidence>
<evidence type="ECO:0000256" key="13">
    <source>
        <dbReference type="ARBA" id="ARBA00023288"/>
    </source>
</evidence>
<evidence type="ECO:0000256" key="14">
    <source>
        <dbReference type="ARBA" id="ARBA00037884"/>
    </source>
</evidence>
<feature type="transmembrane region" description="Helical" evidence="23">
    <location>
        <begin position="139"/>
        <end position="160"/>
    </location>
</feature>
<evidence type="ECO:0000256" key="1">
    <source>
        <dbReference type="ARBA" id="ARBA00004374"/>
    </source>
</evidence>
<evidence type="ECO:0000256" key="16">
    <source>
        <dbReference type="ARBA" id="ARBA00039056"/>
    </source>
</evidence>
<comment type="caution">
    <text evidence="24">The sequence shown here is derived from an EMBL/GenBank/DDBJ whole genome shotgun (WGS) entry which is preliminary data.</text>
</comment>
<dbReference type="FunFam" id="1.20.120.550:FF:000004">
    <property type="entry name" value="Microsomal glutathione S-transferase 3"/>
    <property type="match status" value="1"/>
</dbReference>
<evidence type="ECO:0000256" key="6">
    <source>
        <dbReference type="ARBA" id="ARBA00022989"/>
    </source>
</evidence>
<dbReference type="GO" id="GO:0005741">
    <property type="term" value="C:mitochondrial outer membrane"/>
    <property type="evidence" value="ECO:0007669"/>
    <property type="project" value="UniProtKB-SubCell"/>
</dbReference>
<keyword evidence="10 23" id="KW-0472">Membrane</keyword>
<dbReference type="GO" id="GO:0006691">
    <property type="term" value="P:leukotriene metabolic process"/>
    <property type="evidence" value="ECO:0007669"/>
    <property type="project" value="UniProtKB-ARBA"/>
</dbReference>
<comment type="subcellular location">
    <subcellularLocation>
        <location evidence="1">Mitochondrion outer membrane</location>
        <topology evidence="1">Multi-pass membrane protein</topology>
    </subcellularLocation>
</comment>
<comment type="catalytic activity">
    <reaction evidence="19">
        <text>15-deoxy-Delta(12,14)-prostaglandin J2 + glutathione = 15-deoxy-Delta(12,14)-prostaglandin J2-S-(R)-glutathione</text>
        <dbReference type="Rhea" id="RHEA:75963"/>
        <dbReference type="ChEBI" id="CHEBI:57925"/>
        <dbReference type="ChEBI" id="CHEBI:85236"/>
        <dbReference type="ChEBI" id="CHEBI:194498"/>
    </reaction>
    <physiologicalReaction direction="left-to-right" evidence="19">
        <dbReference type="Rhea" id="RHEA:75964"/>
    </physiologicalReaction>
</comment>
<keyword evidence="12" id="KW-0456">Lyase</keyword>
<dbReference type="GO" id="GO:0004602">
    <property type="term" value="F:glutathione peroxidase activity"/>
    <property type="evidence" value="ECO:0007669"/>
    <property type="project" value="TreeGrafter"/>
</dbReference>
<dbReference type="EMBL" id="CAJNOM010007441">
    <property type="protein sequence ID" value="CAF1675506.1"/>
    <property type="molecule type" value="Genomic_DNA"/>
</dbReference>
<reference evidence="24" key="1">
    <citation type="submission" date="2021-02" db="EMBL/GenBank/DDBJ databases">
        <authorList>
            <person name="Nowell W R."/>
        </authorList>
    </citation>
    <scope>NUCLEOTIDE SEQUENCE</scope>
</reference>
<evidence type="ECO:0000256" key="8">
    <source>
        <dbReference type="ARBA" id="ARBA00023098"/>
    </source>
</evidence>
<dbReference type="PANTHER" id="PTHR10250">
    <property type="entry name" value="MICROSOMAL GLUTATHIONE S-TRANSFERASE"/>
    <property type="match status" value="1"/>
</dbReference>
<evidence type="ECO:0000256" key="12">
    <source>
        <dbReference type="ARBA" id="ARBA00023239"/>
    </source>
</evidence>
<evidence type="ECO:0000256" key="9">
    <source>
        <dbReference type="ARBA" id="ARBA00023128"/>
    </source>
</evidence>
<evidence type="ECO:0000256" key="5">
    <source>
        <dbReference type="ARBA" id="ARBA00022787"/>
    </source>
</evidence>
<dbReference type="Proteomes" id="UP000663877">
    <property type="component" value="Unassembled WGS sequence"/>
</dbReference>
<dbReference type="SUPFAM" id="SSF161084">
    <property type="entry name" value="MAPEG domain-like"/>
    <property type="match status" value="1"/>
</dbReference>
<keyword evidence="4 23" id="KW-0812">Transmembrane</keyword>
<comment type="pathway">
    <text evidence="14">Lipid metabolism; leukotriene C4 biosynthesis.</text>
</comment>
<evidence type="ECO:0000256" key="17">
    <source>
        <dbReference type="ARBA" id="ARBA00043664"/>
    </source>
</evidence>
<dbReference type="GO" id="GO:0005635">
    <property type="term" value="C:nuclear envelope"/>
    <property type="evidence" value="ECO:0007669"/>
    <property type="project" value="TreeGrafter"/>
</dbReference>
<evidence type="ECO:0000313" key="26">
    <source>
        <dbReference type="Proteomes" id="UP000663832"/>
    </source>
</evidence>
<comment type="catalytic activity">
    <reaction evidence="17">
        <text>(5S)-hydroperoxy-(6E,8Z,11Z,14Z)-eicosatetraenoate + 2 glutathione = (5S)-hydroxy-(6E,8Z,11Z,14Z)-eicosatetraenoate + glutathione disulfide + H2O</text>
        <dbReference type="Rhea" id="RHEA:48620"/>
        <dbReference type="ChEBI" id="CHEBI:15377"/>
        <dbReference type="ChEBI" id="CHEBI:57450"/>
        <dbReference type="ChEBI" id="CHEBI:57925"/>
        <dbReference type="ChEBI" id="CHEBI:58297"/>
        <dbReference type="ChEBI" id="CHEBI:90632"/>
    </reaction>
    <physiologicalReaction direction="left-to-right" evidence="17">
        <dbReference type="Rhea" id="RHEA:48621"/>
    </physiologicalReaction>
</comment>
<dbReference type="GO" id="GO:0004464">
    <property type="term" value="F:leukotriene-C4 synthase activity"/>
    <property type="evidence" value="ECO:0007669"/>
    <property type="project" value="UniProtKB-EC"/>
</dbReference>
<evidence type="ECO:0000313" key="24">
    <source>
        <dbReference type="EMBL" id="CAF1584436.1"/>
    </source>
</evidence>
<keyword evidence="7" id="KW-0560">Oxidoreductase</keyword>
<comment type="catalytic activity">
    <reaction evidence="18">
        <text>leukotriene C4 = leukotriene A4 + glutathione</text>
        <dbReference type="Rhea" id="RHEA:17617"/>
        <dbReference type="ChEBI" id="CHEBI:57463"/>
        <dbReference type="ChEBI" id="CHEBI:57925"/>
        <dbReference type="ChEBI" id="CHEBI:57973"/>
        <dbReference type="EC" id="4.4.1.20"/>
    </reaction>
    <physiologicalReaction direction="right-to-left" evidence="18">
        <dbReference type="Rhea" id="RHEA:17619"/>
    </physiologicalReaction>
</comment>
<dbReference type="Proteomes" id="UP000663832">
    <property type="component" value="Unassembled WGS sequence"/>
</dbReference>
<keyword evidence="26" id="KW-1185">Reference proteome</keyword>
<dbReference type="EMBL" id="CAJNOI010007011">
    <property type="protein sequence ID" value="CAF1584436.1"/>
    <property type="molecule type" value="Genomic_DNA"/>
</dbReference>
<evidence type="ECO:0000256" key="4">
    <source>
        <dbReference type="ARBA" id="ARBA00022692"/>
    </source>
</evidence>
<feature type="transmembrane region" description="Helical" evidence="23">
    <location>
        <begin position="94"/>
        <end position="119"/>
    </location>
</feature>
<evidence type="ECO:0000256" key="2">
    <source>
        <dbReference type="ARBA" id="ARBA00010459"/>
    </source>
</evidence>
<dbReference type="InterPro" id="IPR050997">
    <property type="entry name" value="MAPEG"/>
</dbReference>
<keyword evidence="6 23" id="KW-1133">Transmembrane helix</keyword>
<evidence type="ECO:0000256" key="3">
    <source>
        <dbReference type="ARBA" id="ARBA00022679"/>
    </source>
</evidence>
<dbReference type="AlphaFoldDB" id="A0A815ZLP3"/>
<evidence type="ECO:0000313" key="27">
    <source>
        <dbReference type="Proteomes" id="UP000663877"/>
    </source>
</evidence>
<evidence type="ECO:0000256" key="7">
    <source>
        <dbReference type="ARBA" id="ARBA00023002"/>
    </source>
</evidence>
<feature type="non-terminal residue" evidence="24">
    <location>
        <position position="1"/>
    </location>
</feature>
<sequence length="162" mass="18587">FFFRVYILSKNMNIHYNTPKLFTFVLSREHGIAAGVAVSSWFVLQYMGVRVVKARKQYSIEYPKLYASESDANAKKFNCIQRGHQHTLEVYPEFLLMLGLGSIRYPLISSIAGVVWLLGRLAFFQGYSTGEIEKRRYGSFGYFGLFTMMGCAVKTTYDLIRA</sequence>
<comment type="pathway">
    <text evidence="15">Lipid metabolism; arachidonate metabolism.</text>
</comment>
<evidence type="ECO:0000256" key="19">
    <source>
        <dbReference type="ARBA" id="ARBA00051411"/>
    </source>
</evidence>
<dbReference type="GO" id="GO:0004364">
    <property type="term" value="F:glutathione transferase activity"/>
    <property type="evidence" value="ECO:0007669"/>
    <property type="project" value="TreeGrafter"/>
</dbReference>
<evidence type="ECO:0000256" key="10">
    <source>
        <dbReference type="ARBA" id="ARBA00023136"/>
    </source>
</evidence>
<keyword evidence="5" id="KW-1000">Mitochondrion outer membrane</keyword>
<protein>
    <recommendedName>
        <fullName evidence="20">Glutathione S-transferase 3, mitochondrial</fullName>
        <ecNumber evidence="16">4.4.1.20</ecNumber>
    </recommendedName>
    <alternativeName>
        <fullName evidence="21">Glutathione peroxidase MGST3</fullName>
    </alternativeName>
    <alternativeName>
        <fullName evidence="22">LTC4 synthase MGST3</fullName>
    </alternativeName>
</protein>
<gene>
    <name evidence="24" type="ORF">BJG266_LOCUS49027</name>
    <name evidence="25" type="ORF">QVE165_LOCUS66107</name>
</gene>
<keyword evidence="11" id="KW-0564">Palmitate</keyword>
<dbReference type="Gene3D" id="1.20.120.550">
    <property type="entry name" value="Membrane associated eicosanoid/glutathione metabolism-like domain"/>
    <property type="match status" value="1"/>
</dbReference>
<evidence type="ECO:0000256" key="18">
    <source>
        <dbReference type="ARBA" id="ARBA00049298"/>
    </source>
</evidence>
<dbReference type="InterPro" id="IPR023352">
    <property type="entry name" value="MAPEG-like_dom_sf"/>
</dbReference>
<dbReference type="EC" id="4.4.1.20" evidence="16"/>
<evidence type="ECO:0000256" key="22">
    <source>
        <dbReference type="ARBA" id="ARBA00076908"/>
    </source>
</evidence>
<proteinExistence type="inferred from homology"/>
<dbReference type="PANTHER" id="PTHR10250:SF26">
    <property type="entry name" value="GLUTATHIONE S-TRANSFERASE 3, MITOCHONDRIAL"/>
    <property type="match status" value="1"/>
</dbReference>
<evidence type="ECO:0000256" key="21">
    <source>
        <dbReference type="ARBA" id="ARBA00075145"/>
    </source>
</evidence>
<dbReference type="InterPro" id="IPR001129">
    <property type="entry name" value="Membr-assoc_MAPEG"/>
</dbReference>
<keyword evidence="9" id="KW-0496">Mitochondrion</keyword>
<name>A0A815ZLP3_9BILA</name>
<evidence type="ECO:0000256" key="20">
    <source>
        <dbReference type="ARBA" id="ARBA00069748"/>
    </source>
</evidence>
<accession>A0A815ZLP3</accession>
<organism evidence="24 27">
    <name type="scientific">Adineta steineri</name>
    <dbReference type="NCBI Taxonomy" id="433720"/>
    <lineage>
        <taxon>Eukaryota</taxon>
        <taxon>Metazoa</taxon>
        <taxon>Spiralia</taxon>
        <taxon>Gnathifera</taxon>
        <taxon>Rotifera</taxon>
        <taxon>Eurotatoria</taxon>
        <taxon>Bdelloidea</taxon>
        <taxon>Adinetida</taxon>
        <taxon>Adinetidae</taxon>
        <taxon>Adineta</taxon>
    </lineage>
</organism>
<dbReference type="OrthoDB" id="410651at2759"/>
<keyword evidence="3" id="KW-0808">Transferase</keyword>
<dbReference type="Pfam" id="PF01124">
    <property type="entry name" value="MAPEG"/>
    <property type="match status" value="1"/>
</dbReference>
<evidence type="ECO:0000256" key="15">
    <source>
        <dbReference type="ARBA" id="ARBA00037916"/>
    </source>
</evidence>